<evidence type="ECO:0000313" key="8">
    <source>
        <dbReference type="Proteomes" id="UP000001058"/>
    </source>
</evidence>
<dbReference type="STRING" id="3068.D8UEV1"/>
<dbReference type="GeneID" id="9626700"/>
<keyword evidence="3 4" id="KW-0326">Glycosidase</keyword>
<reference evidence="7 8" key="1">
    <citation type="journal article" date="2010" name="Science">
        <title>Genomic analysis of organismal complexity in the multicellular green alga Volvox carteri.</title>
        <authorList>
            <person name="Prochnik S.E."/>
            <person name="Umen J."/>
            <person name="Nedelcu A.M."/>
            <person name="Hallmann A."/>
            <person name="Miller S.M."/>
            <person name="Nishii I."/>
            <person name="Ferris P."/>
            <person name="Kuo A."/>
            <person name="Mitros T."/>
            <person name="Fritz-Laylin L.K."/>
            <person name="Hellsten U."/>
            <person name="Chapman J."/>
            <person name="Simakov O."/>
            <person name="Rensing S.A."/>
            <person name="Terry A."/>
            <person name="Pangilinan J."/>
            <person name="Kapitonov V."/>
            <person name="Jurka J."/>
            <person name="Salamov A."/>
            <person name="Shapiro H."/>
            <person name="Schmutz J."/>
            <person name="Grimwood J."/>
            <person name="Lindquist E."/>
            <person name="Lucas S."/>
            <person name="Grigoriev I.V."/>
            <person name="Schmitt R."/>
            <person name="Kirk D."/>
            <person name="Rokhsar D.S."/>
        </authorList>
    </citation>
    <scope>NUCLEOTIDE SEQUENCE [LARGE SCALE GENOMIC DNA]</scope>
    <source>
        <strain evidence="8">f. Nagariensis / Eve</strain>
    </source>
</reference>
<dbReference type="PANTHER" id="PTHR22762">
    <property type="entry name" value="ALPHA-GLUCOSIDASE"/>
    <property type="match status" value="1"/>
</dbReference>
<dbReference type="OrthoDB" id="526025at2759"/>
<dbReference type="Proteomes" id="UP000001058">
    <property type="component" value="Unassembled WGS sequence"/>
</dbReference>
<evidence type="ECO:0000256" key="3">
    <source>
        <dbReference type="ARBA" id="ARBA00023295"/>
    </source>
</evidence>
<dbReference type="CDD" id="cd06602">
    <property type="entry name" value="GH31_MGAM_SI_GAA"/>
    <property type="match status" value="1"/>
</dbReference>
<dbReference type="GO" id="GO:0004553">
    <property type="term" value="F:hydrolase activity, hydrolyzing O-glycosyl compounds"/>
    <property type="evidence" value="ECO:0007669"/>
    <property type="project" value="InterPro"/>
</dbReference>
<proteinExistence type="inferred from homology"/>
<feature type="non-terminal residue" evidence="7">
    <location>
        <position position="518"/>
    </location>
</feature>
<dbReference type="eggNOG" id="KOG1065">
    <property type="taxonomic scope" value="Eukaryota"/>
</dbReference>
<keyword evidence="2 4" id="KW-0378">Hydrolase</keyword>
<dbReference type="InParanoid" id="D8UEV1"/>
<name>D8UEV1_VOLCA</name>
<evidence type="ECO:0000259" key="6">
    <source>
        <dbReference type="Pfam" id="PF21365"/>
    </source>
</evidence>
<dbReference type="AlphaFoldDB" id="D8UEV1"/>
<protein>
    <recommendedName>
        <fullName evidence="9">Glycoside hydrolase family 31 N-terminal domain-containing protein</fullName>
    </recommendedName>
</protein>
<dbReference type="InterPro" id="IPR048395">
    <property type="entry name" value="Glyco_hydro_31_C"/>
</dbReference>
<dbReference type="FunCoup" id="D8UEV1">
    <property type="interactions" value="1570"/>
</dbReference>
<dbReference type="InterPro" id="IPR000322">
    <property type="entry name" value="Glyco_hydro_31_TIM"/>
</dbReference>
<dbReference type="Gene3D" id="3.20.20.80">
    <property type="entry name" value="Glycosidases"/>
    <property type="match status" value="1"/>
</dbReference>
<evidence type="ECO:0000256" key="4">
    <source>
        <dbReference type="RuleBase" id="RU361185"/>
    </source>
</evidence>
<feature type="domain" description="Glycosyl hydrolase family 31 C-terminal" evidence="6">
    <location>
        <begin position="467"/>
        <end position="515"/>
    </location>
</feature>
<dbReference type="InterPro" id="IPR017853">
    <property type="entry name" value="GH"/>
</dbReference>
<evidence type="ECO:0000259" key="5">
    <source>
        <dbReference type="Pfam" id="PF01055"/>
    </source>
</evidence>
<dbReference type="Gene3D" id="2.60.40.1180">
    <property type="entry name" value="Golgi alpha-mannosidase II"/>
    <property type="match status" value="1"/>
</dbReference>
<dbReference type="GO" id="GO:0005975">
    <property type="term" value="P:carbohydrate metabolic process"/>
    <property type="evidence" value="ECO:0007669"/>
    <property type="project" value="InterPro"/>
</dbReference>
<organism evidence="8">
    <name type="scientific">Volvox carteri f. nagariensis</name>
    <dbReference type="NCBI Taxonomy" id="3068"/>
    <lineage>
        <taxon>Eukaryota</taxon>
        <taxon>Viridiplantae</taxon>
        <taxon>Chlorophyta</taxon>
        <taxon>core chlorophytes</taxon>
        <taxon>Chlorophyceae</taxon>
        <taxon>CS clade</taxon>
        <taxon>Chlamydomonadales</taxon>
        <taxon>Volvocaceae</taxon>
        <taxon>Volvox</taxon>
    </lineage>
</organism>
<dbReference type="InterPro" id="IPR030458">
    <property type="entry name" value="Glyco_hydro_31_AS"/>
</dbReference>
<dbReference type="InterPro" id="IPR013780">
    <property type="entry name" value="Glyco_hydro_b"/>
</dbReference>
<dbReference type="Gene3D" id="2.60.40.1760">
    <property type="entry name" value="glycosyl hydrolase (family 31)"/>
    <property type="match status" value="1"/>
</dbReference>
<accession>D8UEV1</accession>
<sequence length="518" mass="56040">SFGWFLANSNAMDFAAGAGGDVTFRMVGGILELWVFCGPGPEQVTAQYQEVVGRPAMPPRWALGFHQSRYGYGSVDELEDVVASYNQARIPLDVVWSDIDYTDRARMFTVDPEHYPQQRLRALVDSLHASGRRWVPILDCGITALPGAGYEPYERGLSYDVFIKDSGGQPLVGQVWSGPTHWPDFMHPNATPYWTSLMAEMYDKLPYDGIWLDMNEPSNFCTGECELPARRSPSAAAAAAATEVGAAAAVAAAAAASGRPAGPLGIACVLQCRQPGWVYDALSNPPYRVNNGNRHAPLYGNTLPMTAVGYGGVRQYDAHNLYALAESRVTHAALRSVNPGARPFILTRSSWAGQGRYSAHWTGDNTASWDDLRRSPGGLMAASLAGMALAGADVCGFMGATNEQLCARWLAAGAFYTFARDHSDRGSPPQEPYRWPLVAEAARNALGARYSLLPYLYTAFYLAHTRGGTVARPLVWAVPGDPRVTDLSSQWLLGDALMVAPVLAPDMDTVNVYFSGPG</sequence>
<dbReference type="PANTHER" id="PTHR22762:SF133">
    <property type="entry name" value="P-TYPE DOMAIN-CONTAINING PROTEIN"/>
    <property type="match status" value="1"/>
</dbReference>
<gene>
    <name evidence="7" type="ORF">VOLCADRAFT_30523</name>
</gene>
<dbReference type="Pfam" id="PF21365">
    <property type="entry name" value="Glyco_hydro_31_3rd"/>
    <property type="match status" value="1"/>
</dbReference>
<dbReference type="SUPFAM" id="SSF51011">
    <property type="entry name" value="Glycosyl hydrolase domain"/>
    <property type="match status" value="1"/>
</dbReference>
<evidence type="ECO:0008006" key="9">
    <source>
        <dbReference type="Google" id="ProtNLM"/>
    </source>
</evidence>
<feature type="domain" description="Glycoside hydrolase family 31 TIM barrel" evidence="5">
    <location>
        <begin position="55"/>
        <end position="459"/>
    </location>
</feature>
<dbReference type="PROSITE" id="PS00129">
    <property type="entry name" value="GLYCOSYL_HYDROL_F31_1"/>
    <property type="match status" value="1"/>
</dbReference>
<dbReference type="SUPFAM" id="SSF51445">
    <property type="entry name" value="(Trans)glycosidases"/>
    <property type="match status" value="1"/>
</dbReference>
<evidence type="ECO:0000256" key="1">
    <source>
        <dbReference type="ARBA" id="ARBA00007806"/>
    </source>
</evidence>
<dbReference type="Pfam" id="PF01055">
    <property type="entry name" value="Glyco_hydro_31_2nd"/>
    <property type="match status" value="1"/>
</dbReference>
<evidence type="ECO:0000256" key="2">
    <source>
        <dbReference type="ARBA" id="ARBA00022801"/>
    </source>
</evidence>
<feature type="non-terminal residue" evidence="7">
    <location>
        <position position="1"/>
    </location>
</feature>
<evidence type="ECO:0000313" key="7">
    <source>
        <dbReference type="EMBL" id="EFJ41704.1"/>
    </source>
</evidence>
<dbReference type="RefSeq" id="XP_002957206.1">
    <property type="nucleotide sequence ID" value="XM_002957160.1"/>
</dbReference>
<keyword evidence="8" id="KW-1185">Reference proteome</keyword>
<dbReference type="KEGG" id="vcn:VOLCADRAFT_30523"/>
<dbReference type="EMBL" id="GL378391">
    <property type="protein sequence ID" value="EFJ41704.1"/>
    <property type="molecule type" value="Genomic_DNA"/>
</dbReference>
<comment type="similarity">
    <text evidence="1 4">Belongs to the glycosyl hydrolase 31 family.</text>
</comment>